<proteinExistence type="predicted"/>
<evidence type="ECO:0000256" key="2">
    <source>
        <dbReference type="ARBA" id="ARBA00023015"/>
    </source>
</evidence>
<evidence type="ECO:0000313" key="9">
    <source>
        <dbReference type="Proteomes" id="UP000612362"/>
    </source>
</evidence>
<evidence type="ECO:0000259" key="6">
    <source>
        <dbReference type="PROSITE" id="PS50043"/>
    </source>
</evidence>
<dbReference type="Pfam" id="PF00072">
    <property type="entry name" value="Response_reg"/>
    <property type="match status" value="1"/>
</dbReference>
<dbReference type="Pfam" id="PF00196">
    <property type="entry name" value="GerE"/>
    <property type="match status" value="1"/>
</dbReference>
<dbReference type="Gene3D" id="3.40.50.2300">
    <property type="match status" value="1"/>
</dbReference>
<evidence type="ECO:0000256" key="4">
    <source>
        <dbReference type="ARBA" id="ARBA00023163"/>
    </source>
</evidence>
<dbReference type="InterPro" id="IPR058245">
    <property type="entry name" value="NreC/VraR/RcsB-like_REC"/>
</dbReference>
<dbReference type="PRINTS" id="PR00038">
    <property type="entry name" value="HTHLUXR"/>
</dbReference>
<evidence type="ECO:0000256" key="5">
    <source>
        <dbReference type="PROSITE-ProRule" id="PRU00169"/>
    </source>
</evidence>
<dbReference type="GO" id="GO:0003677">
    <property type="term" value="F:DNA binding"/>
    <property type="evidence" value="ECO:0007669"/>
    <property type="project" value="UniProtKB-KW"/>
</dbReference>
<comment type="caution">
    <text evidence="8">The sequence shown here is derived from an EMBL/GenBank/DDBJ whole genome shotgun (WGS) entry which is preliminary data.</text>
</comment>
<dbReference type="PANTHER" id="PTHR43214:SF24">
    <property type="entry name" value="TRANSCRIPTIONAL REGULATORY PROTEIN NARL-RELATED"/>
    <property type="match status" value="1"/>
</dbReference>
<organism evidence="8 9">
    <name type="scientific">Ktedonospora formicarum</name>
    <dbReference type="NCBI Taxonomy" id="2778364"/>
    <lineage>
        <taxon>Bacteria</taxon>
        <taxon>Bacillati</taxon>
        <taxon>Chloroflexota</taxon>
        <taxon>Ktedonobacteria</taxon>
        <taxon>Ktedonobacterales</taxon>
        <taxon>Ktedonobacteraceae</taxon>
        <taxon>Ktedonospora</taxon>
    </lineage>
</organism>
<keyword evidence="1 5" id="KW-0597">Phosphoprotein</keyword>
<protein>
    <submittedName>
        <fullName evidence="8">DNA-binding response regulator</fullName>
    </submittedName>
</protein>
<keyword evidence="3 8" id="KW-0238">DNA-binding</keyword>
<dbReference type="PROSITE" id="PS00622">
    <property type="entry name" value="HTH_LUXR_1"/>
    <property type="match status" value="1"/>
</dbReference>
<evidence type="ECO:0000256" key="1">
    <source>
        <dbReference type="ARBA" id="ARBA00022553"/>
    </source>
</evidence>
<gene>
    <name evidence="8" type="ORF">KSX_58370</name>
</gene>
<evidence type="ECO:0000313" key="8">
    <source>
        <dbReference type="EMBL" id="GHO47674.1"/>
    </source>
</evidence>
<evidence type="ECO:0000256" key="3">
    <source>
        <dbReference type="ARBA" id="ARBA00023125"/>
    </source>
</evidence>
<name>A0A8J3I912_9CHLR</name>
<dbReference type="InterPro" id="IPR000792">
    <property type="entry name" value="Tscrpt_reg_LuxR_C"/>
</dbReference>
<sequence>MEGKSPTDPIRLVIADDHAFYREGVRTMLLGMPDMEVIGEAADGDETIAKAESLQPDVILMDIKMPGTNGIEATRRILHTSPHIKVLVITMFEDDDSVFAAMRAGAHGYLLKDADRDELVRAIKAVSKGEAIFSPAIAQRMIRYFSALPRTASAIAFPDLTERERQILHLIAQGESNIAIAKRFTLSLKTVQNHVSNIFSKLQVADRAQAIVRARDAGLGSG</sequence>
<dbReference type="AlphaFoldDB" id="A0A8J3I912"/>
<dbReference type="CDD" id="cd17535">
    <property type="entry name" value="REC_NarL-like"/>
    <property type="match status" value="1"/>
</dbReference>
<dbReference type="GO" id="GO:0006355">
    <property type="term" value="P:regulation of DNA-templated transcription"/>
    <property type="evidence" value="ECO:0007669"/>
    <property type="project" value="InterPro"/>
</dbReference>
<reference evidence="8" key="1">
    <citation type="submission" date="2020-10" db="EMBL/GenBank/DDBJ databases">
        <title>Taxonomic study of unclassified bacteria belonging to the class Ktedonobacteria.</title>
        <authorList>
            <person name="Yabe S."/>
            <person name="Wang C.M."/>
            <person name="Zheng Y."/>
            <person name="Sakai Y."/>
            <person name="Cavaletti L."/>
            <person name="Monciardini P."/>
            <person name="Donadio S."/>
        </authorList>
    </citation>
    <scope>NUCLEOTIDE SEQUENCE</scope>
    <source>
        <strain evidence="8">SOSP1-1</strain>
    </source>
</reference>
<dbReference type="PROSITE" id="PS50043">
    <property type="entry name" value="HTH_LUXR_2"/>
    <property type="match status" value="1"/>
</dbReference>
<dbReference type="SMART" id="SM00421">
    <property type="entry name" value="HTH_LUXR"/>
    <property type="match status" value="1"/>
</dbReference>
<feature type="modified residue" description="4-aspartylphosphate" evidence="5">
    <location>
        <position position="62"/>
    </location>
</feature>
<keyword evidence="4" id="KW-0804">Transcription</keyword>
<keyword evidence="2" id="KW-0805">Transcription regulation</keyword>
<dbReference type="EMBL" id="BNJF01000003">
    <property type="protein sequence ID" value="GHO47674.1"/>
    <property type="molecule type" value="Genomic_DNA"/>
</dbReference>
<keyword evidence="9" id="KW-1185">Reference proteome</keyword>
<accession>A0A8J3I912</accession>
<dbReference type="CDD" id="cd06170">
    <property type="entry name" value="LuxR_C_like"/>
    <property type="match status" value="1"/>
</dbReference>
<dbReference type="PANTHER" id="PTHR43214">
    <property type="entry name" value="TWO-COMPONENT RESPONSE REGULATOR"/>
    <property type="match status" value="1"/>
</dbReference>
<dbReference type="SUPFAM" id="SSF52172">
    <property type="entry name" value="CheY-like"/>
    <property type="match status" value="1"/>
</dbReference>
<feature type="domain" description="HTH luxR-type" evidence="6">
    <location>
        <begin position="153"/>
        <end position="218"/>
    </location>
</feature>
<dbReference type="InterPro" id="IPR011006">
    <property type="entry name" value="CheY-like_superfamily"/>
</dbReference>
<dbReference type="InterPro" id="IPR039420">
    <property type="entry name" value="WalR-like"/>
</dbReference>
<dbReference type="PROSITE" id="PS50110">
    <property type="entry name" value="RESPONSE_REGULATORY"/>
    <property type="match status" value="1"/>
</dbReference>
<dbReference type="SUPFAM" id="SSF46894">
    <property type="entry name" value="C-terminal effector domain of the bipartite response regulators"/>
    <property type="match status" value="1"/>
</dbReference>
<dbReference type="GO" id="GO:0000160">
    <property type="term" value="P:phosphorelay signal transduction system"/>
    <property type="evidence" value="ECO:0007669"/>
    <property type="project" value="InterPro"/>
</dbReference>
<dbReference type="Proteomes" id="UP000612362">
    <property type="component" value="Unassembled WGS sequence"/>
</dbReference>
<feature type="domain" description="Response regulatory" evidence="7">
    <location>
        <begin position="11"/>
        <end position="127"/>
    </location>
</feature>
<evidence type="ECO:0000259" key="7">
    <source>
        <dbReference type="PROSITE" id="PS50110"/>
    </source>
</evidence>
<dbReference type="InterPro" id="IPR016032">
    <property type="entry name" value="Sig_transdc_resp-reg_C-effctor"/>
</dbReference>
<dbReference type="InterPro" id="IPR001789">
    <property type="entry name" value="Sig_transdc_resp-reg_receiver"/>
</dbReference>
<dbReference type="RefSeq" id="WP_220196921.1">
    <property type="nucleotide sequence ID" value="NZ_BNJF01000003.1"/>
</dbReference>
<dbReference type="SMART" id="SM00448">
    <property type="entry name" value="REC"/>
    <property type="match status" value="1"/>
</dbReference>